<protein>
    <recommendedName>
        <fullName evidence="9">Protein-tyrosine-phosphatase</fullName>
    </recommendedName>
</protein>
<feature type="region of interest" description="Disordered" evidence="3">
    <location>
        <begin position="1949"/>
        <end position="1988"/>
    </location>
</feature>
<feature type="compositionally biased region" description="Polar residues" evidence="3">
    <location>
        <begin position="1299"/>
        <end position="1312"/>
    </location>
</feature>
<feature type="compositionally biased region" description="Low complexity" evidence="3">
    <location>
        <begin position="889"/>
        <end position="901"/>
    </location>
</feature>
<name>A0A9P6QB44_9FUNG</name>
<feature type="region of interest" description="Disordered" evidence="3">
    <location>
        <begin position="2298"/>
        <end position="2319"/>
    </location>
</feature>
<feature type="compositionally biased region" description="Low complexity" evidence="3">
    <location>
        <begin position="623"/>
        <end position="640"/>
    </location>
</feature>
<feature type="region of interest" description="Disordered" evidence="3">
    <location>
        <begin position="1013"/>
        <end position="1043"/>
    </location>
</feature>
<dbReference type="GO" id="GO:0004725">
    <property type="term" value="F:protein tyrosine phosphatase activity"/>
    <property type="evidence" value="ECO:0007669"/>
    <property type="project" value="InterPro"/>
</dbReference>
<feature type="region of interest" description="Disordered" evidence="3">
    <location>
        <begin position="1118"/>
        <end position="1141"/>
    </location>
</feature>
<dbReference type="InterPro" id="IPR011992">
    <property type="entry name" value="EF-hand-dom_pair"/>
</dbReference>
<dbReference type="Proteomes" id="UP000726737">
    <property type="component" value="Unassembled WGS sequence"/>
</dbReference>
<feature type="region of interest" description="Disordered" evidence="3">
    <location>
        <begin position="1267"/>
        <end position="1315"/>
    </location>
</feature>
<dbReference type="Gene3D" id="1.10.238.10">
    <property type="entry name" value="EF-hand"/>
    <property type="match status" value="2"/>
</dbReference>
<accession>A0A9P6QB44</accession>
<dbReference type="Gene3D" id="3.40.250.10">
    <property type="entry name" value="Rhodanese-like domain"/>
    <property type="match status" value="1"/>
</dbReference>
<dbReference type="SUPFAM" id="SSF52799">
    <property type="entry name" value="(Phosphotyrosine protein) phosphatases II"/>
    <property type="match status" value="1"/>
</dbReference>
<feature type="domain" description="Tyrosine-protein phosphatase" evidence="4">
    <location>
        <begin position="272"/>
        <end position="490"/>
    </location>
</feature>
<feature type="region of interest" description="Disordered" evidence="3">
    <location>
        <begin position="1536"/>
        <end position="1591"/>
    </location>
</feature>
<dbReference type="GO" id="GO:0000159">
    <property type="term" value="C:protein phosphatase type 2A complex"/>
    <property type="evidence" value="ECO:0007669"/>
    <property type="project" value="TreeGrafter"/>
</dbReference>
<feature type="region of interest" description="Disordered" evidence="3">
    <location>
        <begin position="1473"/>
        <end position="1501"/>
    </location>
</feature>
<feature type="compositionally biased region" description="Basic residues" evidence="3">
    <location>
        <begin position="2298"/>
        <end position="2318"/>
    </location>
</feature>
<dbReference type="PROSITE" id="PS50222">
    <property type="entry name" value="EF_HAND_2"/>
    <property type="match status" value="1"/>
</dbReference>
<dbReference type="Gene3D" id="1.10.238.230">
    <property type="match status" value="1"/>
</dbReference>
<feature type="region of interest" description="Disordered" evidence="3">
    <location>
        <begin position="1181"/>
        <end position="1232"/>
    </location>
</feature>
<feature type="compositionally biased region" description="Polar residues" evidence="3">
    <location>
        <begin position="1181"/>
        <end position="1198"/>
    </location>
</feature>
<feature type="compositionally biased region" description="Polar residues" evidence="3">
    <location>
        <begin position="1353"/>
        <end position="1371"/>
    </location>
</feature>
<feature type="region of interest" description="Disordered" evidence="3">
    <location>
        <begin position="513"/>
        <end position="535"/>
    </location>
</feature>
<dbReference type="Gene3D" id="1.10.238.220">
    <property type="match status" value="1"/>
</dbReference>
<dbReference type="SUPFAM" id="SSF47473">
    <property type="entry name" value="EF-hand"/>
    <property type="match status" value="2"/>
</dbReference>
<feature type="region of interest" description="Disordered" evidence="3">
    <location>
        <begin position="2159"/>
        <end position="2192"/>
    </location>
</feature>
<dbReference type="PROSITE" id="PS50055">
    <property type="entry name" value="TYR_PHOSPHATASE_PTP"/>
    <property type="match status" value="1"/>
</dbReference>
<feature type="compositionally biased region" description="Low complexity" evidence="3">
    <location>
        <begin position="1546"/>
        <end position="1558"/>
    </location>
</feature>
<feature type="compositionally biased region" description="Low complexity" evidence="3">
    <location>
        <begin position="1949"/>
        <end position="1965"/>
    </location>
</feature>
<reference evidence="7" key="1">
    <citation type="journal article" date="2020" name="Fungal Divers.">
        <title>Resolving the Mortierellaceae phylogeny through synthesis of multi-gene phylogenetics and phylogenomics.</title>
        <authorList>
            <person name="Vandepol N."/>
            <person name="Liber J."/>
            <person name="Desiro A."/>
            <person name="Na H."/>
            <person name="Kennedy M."/>
            <person name="Barry K."/>
            <person name="Grigoriev I.V."/>
            <person name="Miller A.N."/>
            <person name="O'Donnell K."/>
            <person name="Stajich J.E."/>
            <person name="Bonito G."/>
        </authorList>
    </citation>
    <scope>NUCLEOTIDE SEQUENCE</scope>
    <source>
        <strain evidence="7">KOD948</strain>
    </source>
</reference>
<feature type="compositionally biased region" description="Polar residues" evidence="3">
    <location>
        <begin position="1056"/>
        <end position="1076"/>
    </location>
</feature>
<feature type="compositionally biased region" description="Acidic residues" evidence="3">
    <location>
        <begin position="2166"/>
        <end position="2190"/>
    </location>
</feature>
<feature type="compositionally biased region" description="Polar residues" evidence="3">
    <location>
        <begin position="1566"/>
        <end position="1576"/>
    </location>
</feature>
<evidence type="ECO:0000256" key="2">
    <source>
        <dbReference type="ARBA" id="ARBA00022837"/>
    </source>
</evidence>
<dbReference type="InterPro" id="IPR000242">
    <property type="entry name" value="PTP_cat"/>
</dbReference>
<feature type="compositionally biased region" description="Polar residues" evidence="3">
    <location>
        <begin position="556"/>
        <end position="575"/>
    </location>
</feature>
<evidence type="ECO:0000259" key="6">
    <source>
        <dbReference type="PROSITE" id="PS50222"/>
    </source>
</evidence>
<feature type="region of interest" description="Disordered" evidence="3">
    <location>
        <begin position="1604"/>
        <end position="1636"/>
    </location>
</feature>
<dbReference type="SUPFAM" id="SSF52821">
    <property type="entry name" value="Rhodanese/Cell cycle control phosphatase"/>
    <property type="match status" value="1"/>
</dbReference>
<keyword evidence="8" id="KW-1185">Reference proteome</keyword>
<dbReference type="PROSITE" id="PS00018">
    <property type="entry name" value="EF_HAND_1"/>
    <property type="match status" value="1"/>
</dbReference>
<feature type="domain" description="Rhodanese" evidence="5">
    <location>
        <begin position="34"/>
        <end position="150"/>
    </location>
</feature>
<feature type="compositionally biased region" description="Polar residues" evidence="3">
    <location>
        <begin position="1267"/>
        <end position="1276"/>
    </location>
</feature>
<evidence type="ECO:0008006" key="9">
    <source>
        <dbReference type="Google" id="ProtNLM"/>
    </source>
</evidence>
<dbReference type="PANTHER" id="PTHR14095:SF0">
    <property type="entry name" value="MIP22305P"/>
    <property type="match status" value="1"/>
</dbReference>
<feature type="region of interest" description="Disordered" evidence="3">
    <location>
        <begin position="2424"/>
        <end position="2445"/>
    </location>
</feature>
<dbReference type="InterPro" id="IPR002048">
    <property type="entry name" value="EF_hand_dom"/>
</dbReference>
<feature type="compositionally biased region" description="Basic and acidic residues" evidence="3">
    <location>
        <begin position="1372"/>
        <end position="1386"/>
    </location>
</feature>
<feature type="region of interest" description="Disordered" evidence="3">
    <location>
        <begin position="668"/>
        <end position="760"/>
    </location>
</feature>
<dbReference type="InterPro" id="IPR041534">
    <property type="entry name" value="EF-hand_13"/>
</dbReference>
<evidence type="ECO:0000259" key="5">
    <source>
        <dbReference type="PROSITE" id="PS50206"/>
    </source>
</evidence>
<dbReference type="Pfam" id="PF17958">
    <property type="entry name" value="EF-hand_13"/>
    <property type="match status" value="1"/>
</dbReference>
<dbReference type="InterPro" id="IPR036873">
    <property type="entry name" value="Rhodanese-like_dom_sf"/>
</dbReference>
<feature type="domain" description="EF-hand" evidence="6">
    <location>
        <begin position="2092"/>
        <end position="2127"/>
    </location>
</feature>
<dbReference type="GO" id="GO:0019888">
    <property type="term" value="F:protein phosphatase regulator activity"/>
    <property type="evidence" value="ECO:0007669"/>
    <property type="project" value="TreeGrafter"/>
</dbReference>
<keyword evidence="1" id="KW-0479">Metal-binding</keyword>
<feature type="compositionally biased region" description="Low complexity" evidence="3">
    <location>
        <begin position="921"/>
        <end position="956"/>
    </location>
</feature>
<dbReference type="PANTHER" id="PTHR14095">
    <property type="entry name" value="PHOSPHATASE 2A REGULATORY SUBUNIT-RELATED"/>
    <property type="match status" value="1"/>
</dbReference>
<dbReference type="Pfam" id="PF00102">
    <property type="entry name" value="Y_phosphatase"/>
    <property type="match status" value="1"/>
</dbReference>
<sequence>MDTSTSALTDLGLKEMDCDVVSDLLSQTLNVQGDKNAVLLLDMRPSMCYVHSSIKTAVNVNVPNMLLRRPTYTLEMVTEHLTTDREILAFSRWWQFSNIVLFDTIGAVPIKGTPMFCIAQKLRNEGFTATIGYIRGGYNAFLRHHASLCCSDGGVPLGNEESRKGSLNVSALLSSKPASATLPARGRLHLGSLPMIVKPVVGDTVACQTPMIENPNANPLFESVRQAMGLNTNITEEVPVRQPTGFPTDIIRERIPTWLLDAIHEETGKKKLAEQFQKVEISEKRRLALLMCPQSMRSGRTTDYSIGAGIEKGLKNRYNNIWPFDRTRVKILEPEDKGDDYINASFVKSPLSRKSYIATQAPLPSTFLDFWTIVWEQRSRVIVMLTRQIEMGRVKCHQYWPTAQHPVMDLGAFRLSFLEELRPEATDHTILVRRLQLINTQCPQEPSRTITQIQYTGWPDFGIPETPLPVLKVIQLANAHNDSQTDAGPMKSGSIDLKNTQHFATKVARANYNGEESPLSPPMAWSREGTAEELSKYRERQMSQHNNGYHHHHRFQSQQAHGATSINASPNSRLTQPMRARPVNLVANGDTNANTNTNTMADLGKVGTVNDRGSNSPRGMCTSESGLGLASSSASLDSSSVQEYHHQTGQNELKYKEQLSHPESLTEDWANHIGDSPGNSGSSRPKHTSRRSTVPSPQTRSSSGSRSKAKAKMSEEGMQHGHDSTTSASSPRADRTGLLFTSTQCQRQRSPGSSSKKTRCYCPSCQQEGAIISPPSGRYRYGQFLGGGIGGHSEPIPIYAGPLGLGDDIPSPTPSPPAAGRMSIHMAMSGHSPIGSPSGSPLLSMSHPSLIVASPPSCKSPKAKKKSSRKVISGSGTHNADSERQGLYPTTTSSPSTSTSSVHPIVTGFQIPSHDPKTKSSKQNSSQSTTQSSSLKSTASSSSSSPSFSPSSCSPSGLRSEKDTDLSSSLSPSFLGKRPFSPTNQMSLMNLALSTSPPMQADTLRAHNLLHENISKPSTSAGRQDDNTHIGRFNDPNKDFPRLAPPVVLVQSPTIDAFSSSPEQASRNVRSPTSDRSPPLYSSVLAAPSTLPKTSPTQSSPDLFCVLRLLPLQPLSLGDHKGAAATPPLSPSRKKDAPHQSVLSALEKKEFEGWPLSQKIQEHAARTSPTPQYKSALLSGASNKKQYTQPSRIQQPQVYSRHHSSHSQQQHSSHTSDQNRASSPLLEESRSNSTLKRVAVGAILNTGAGVGAGTVCKGLNNNSGDAFNTRSTSSDQGDAVIGKAGSTGTSHHVLRRSRSAPSLATGQLSSPLAPTRSMKPLRRLNINSKSDNNLRSKIDRTTMSAHMKSLLTSLEPTSATLNSGTNRSQATDLERSSNSHEVGVKEDVEDSNLAGFSKGAEGLKIRNVASKDECIAHIPSDGDENTDIQAIDETGTGLSFFRPPEELDDMTTSPEAVRRAQCIVAESMAKFEQEGIPMDTPAATKPETAKDRSPSLTGDCTGQSIFIARHSASSPADSAAIESSGPKEVVTPKVFEEDKEPECPFQKQLALQEQQQQQEDMEEGTYSPQSRVNTGFKQRRKRNSSSGGKKLLLKKKLSHSNLHDNFQQQNGTQSKEQGSESNSLASSSLSSAPNTVSTVPSEQVIPQFYFPLGKPTAASKRRQRVQSVITKAKTIFVAAENGALSESNFVAITAQCCELPRYLNRALIRKIGDADSGEVRYPEFERAWESLVEACPDEISMIFMILKQSGANVLTPTDFEVVLQDLILFHPGLEFLSGNSVFQERYLETVITRIFYEANRRHGKMTLADLRRSNFDKTLRKLENSDLNQTEDCFSYKHFYVIYCKFWELDQDHDLILDEQDLAGYSGGAISTEIIRRVMQGYGNETGMFMVPDHALLSHQQRLQRQQHIQFMQQQQQLQLQQQQRQQQHQQLEQQSQVEQAQVILQPEQSVQQSDVQISDSVQESELTQDATTDIVGLDKEGSPVLPNTLKRSQTMTLSSVSMAFEPPVTAADNITGDNVTEMDANSVSTSSTDGMIQLSSPMEMAPAAITATFQSPLRTIPPGPGTQCRPQNYRMTYKGFIWFLLAETDKQTTTSIEYWFRCMDLDGDGFLTVFELEQLFQEQAARMAILGMESFGFRDAICQMQDLVSPKETGIVRLSDLKHEDEEDEDEDESDGSYDDDSNESEVELGFEGQLVDKNKLQKDEDFTAVKDTSISPFQGKTDPLRAQCVDLGLGTGVSNKDEVSNDQASVQHQYQSLDSDSDSDNTIVSVKSHGGNGAGLDIMKTITTAAEAIDKTRKRARTKERRRKRRQSMMRRVHLEEQRKEKALLATIRESPWIVYVESEYEKLVTIERPQSRTRWDQEDEDDDEEEGEGMEEEEEEVMDEADMMMEEGHDPIIVARHIQHQHQLQVQFQLQLQLQQQHQRQQQRHPQQYMQQHQQSHAEADVFETGAAAAAVSELLVMMDHSSSSTGPMATRATAGAIADENYEFEQITMDHHTWGAEEVVKSECPQG</sequence>
<feature type="region of interest" description="Disordered" evidence="3">
    <location>
        <begin position="1056"/>
        <end position="1098"/>
    </location>
</feature>
<comment type="caution">
    <text evidence="7">The sequence shown here is derived from an EMBL/GenBank/DDBJ whole genome shotgun (WGS) entry which is preliminary data.</text>
</comment>
<dbReference type="GO" id="GO:0005509">
    <property type="term" value="F:calcium ion binding"/>
    <property type="evidence" value="ECO:0007669"/>
    <property type="project" value="InterPro"/>
</dbReference>
<dbReference type="OrthoDB" id="5586at2759"/>
<feature type="compositionally biased region" description="Basic and acidic residues" evidence="3">
    <location>
        <begin position="712"/>
        <end position="723"/>
    </location>
</feature>
<feature type="region of interest" description="Disordered" evidence="3">
    <location>
        <begin position="2358"/>
        <end position="2385"/>
    </location>
</feature>
<feature type="compositionally biased region" description="Low complexity" evidence="3">
    <location>
        <begin position="1619"/>
        <end position="1636"/>
    </location>
</feature>
<evidence type="ECO:0000313" key="7">
    <source>
        <dbReference type="EMBL" id="KAG0262431.1"/>
    </source>
</evidence>
<feature type="compositionally biased region" description="Low complexity" evidence="3">
    <location>
        <begin position="2424"/>
        <end position="2444"/>
    </location>
</feature>
<dbReference type="PRINTS" id="PR00700">
    <property type="entry name" value="PRTYPHPHTASE"/>
</dbReference>
<dbReference type="InterPro" id="IPR018247">
    <property type="entry name" value="EF_Hand_1_Ca_BS"/>
</dbReference>
<dbReference type="Gene3D" id="3.90.190.10">
    <property type="entry name" value="Protein tyrosine phosphatase superfamily"/>
    <property type="match status" value="1"/>
</dbReference>
<dbReference type="InterPro" id="IPR029021">
    <property type="entry name" value="Prot-tyrosine_phosphatase-like"/>
</dbReference>
<feature type="compositionally biased region" description="Polar residues" evidence="3">
    <location>
        <begin position="739"/>
        <end position="755"/>
    </location>
</feature>
<dbReference type="PROSITE" id="PS50206">
    <property type="entry name" value="RHODANESE_3"/>
    <property type="match status" value="1"/>
</dbReference>
<feature type="region of interest" description="Disordered" evidence="3">
    <location>
        <begin position="1353"/>
        <end position="1386"/>
    </location>
</feature>
<feature type="region of interest" description="Disordered" evidence="3">
    <location>
        <begin position="828"/>
        <end position="981"/>
    </location>
</feature>
<proteinExistence type="predicted"/>
<feature type="compositionally biased region" description="Low complexity" evidence="3">
    <location>
        <begin position="828"/>
        <end position="860"/>
    </location>
</feature>
<evidence type="ECO:0000256" key="3">
    <source>
        <dbReference type="SAM" id="MobiDB-lite"/>
    </source>
</evidence>
<dbReference type="EMBL" id="JAAAJA010000097">
    <property type="protein sequence ID" value="KAG0262431.1"/>
    <property type="molecule type" value="Genomic_DNA"/>
</dbReference>
<feature type="compositionally biased region" description="Polar residues" evidence="3">
    <location>
        <begin position="1604"/>
        <end position="1616"/>
    </location>
</feature>
<evidence type="ECO:0000259" key="4">
    <source>
        <dbReference type="PROSITE" id="PS50055"/>
    </source>
</evidence>
<gene>
    <name evidence="7" type="ORF">BG011_010148</name>
</gene>
<evidence type="ECO:0000313" key="8">
    <source>
        <dbReference type="Proteomes" id="UP000726737"/>
    </source>
</evidence>
<dbReference type="SMART" id="SM00194">
    <property type="entry name" value="PTPc"/>
    <property type="match status" value="1"/>
</dbReference>
<feature type="region of interest" description="Disordered" evidence="3">
    <location>
        <begin position="549"/>
        <end position="648"/>
    </location>
</feature>
<evidence type="ECO:0000256" key="1">
    <source>
        <dbReference type="ARBA" id="ARBA00022723"/>
    </source>
</evidence>
<organism evidence="7 8">
    <name type="scientific">Mortierella polycephala</name>
    <dbReference type="NCBI Taxonomy" id="41804"/>
    <lineage>
        <taxon>Eukaryota</taxon>
        <taxon>Fungi</taxon>
        <taxon>Fungi incertae sedis</taxon>
        <taxon>Mucoromycota</taxon>
        <taxon>Mortierellomycotina</taxon>
        <taxon>Mortierellomycetes</taxon>
        <taxon>Mortierellales</taxon>
        <taxon>Mortierellaceae</taxon>
        <taxon>Mortierella</taxon>
    </lineage>
</organism>
<dbReference type="InterPro" id="IPR001763">
    <property type="entry name" value="Rhodanese-like_dom"/>
</dbReference>
<keyword evidence="2" id="KW-0106">Calcium</keyword>
<feature type="compositionally biased region" description="Acidic residues" evidence="3">
    <location>
        <begin position="2364"/>
        <end position="2385"/>
    </location>
</feature>